<sequence length="176" mass="19699">MKVRRSLVGLGLALGIFGLGLAAGYLAHWWPVRGERPDTSREAYYKNRADRAPVEETAERLESALRRASWMKKNACRDVKALFTLTNLWAAEDRVWQIGLPNTSEVVSASWSQAASADVDLGWMSMEVIRSLEPPEAIVLAFANLDGELCLVEMRIPDAEHVPRSWGGYFVLIRLV</sequence>
<feature type="non-terminal residue" evidence="1">
    <location>
        <position position="176"/>
    </location>
</feature>
<protein>
    <submittedName>
        <fullName evidence="1">Uncharacterized protein</fullName>
    </submittedName>
</protein>
<evidence type="ECO:0000313" key="1">
    <source>
        <dbReference type="EMBL" id="KKM26897.1"/>
    </source>
</evidence>
<proteinExistence type="predicted"/>
<reference evidence="1" key="1">
    <citation type="journal article" date="2015" name="Nature">
        <title>Complex archaea that bridge the gap between prokaryotes and eukaryotes.</title>
        <authorList>
            <person name="Spang A."/>
            <person name="Saw J.H."/>
            <person name="Jorgensen S.L."/>
            <person name="Zaremba-Niedzwiedzka K."/>
            <person name="Martijn J."/>
            <person name="Lind A.E."/>
            <person name="van Eijk R."/>
            <person name="Schleper C."/>
            <person name="Guy L."/>
            <person name="Ettema T.J."/>
        </authorList>
    </citation>
    <scope>NUCLEOTIDE SEQUENCE</scope>
</reference>
<gene>
    <name evidence="1" type="ORF">LCGC14_1580110</name>
</gene>
<name>A0A0F9IH98_9ZZZZ</name>
<comment type="caution">
    <text evidence="1">The sequence shown here is derived from an EMBL/GenBank/DDBJ whole genome shotgun (WGS) entry which is preliminary data.</text>
</comment>
<accession>A0A0F9IH98</accession>
<organism evidence="1">
    <name type="scientific">marine sediment metagenome</name>
    <dbReference type="NCBI Taxonomy" id="412755"/>
    <lineage>
        <taxon>unclassified sequences</taxon>
        <taxon>metagenomes</taxon>
        <taxon>ecological metagenomes</taxon>
    </lineage>
</organism>
<dbReference type="EMBL" id="LAZR01012425">
    <property type="protein sequence ID" value="KKM26897.1"/>
    <property type="molecule type" value="Genomic_DNA"/>
</dbReference>
<dbReference type="AlphaFoldDB" id="A0A0F9IH98"/>